<comment type="caution">
    <text evidence="1">The sequence shown here is derived from an EMBL/GenBank/DDBJ whole genome shotgun (WGS) entry which is preliminary data.</text>
</comment>
<dbReference type="Proteomes" id="UP000748308">
    <property type="component" value="Unassembled WGS sequence"/>
</dbReference>
<dbReference type="AlphaFoldDB" id="A0A938BRP6"/>
<feature type="non-terminal residue" evidence="1">
    <location>
        <position position="1"/>
    </location>
</feature>
<proteinExistence type="predicted"/>
<dbReference type="EMBL" id="VGIY01000392">
    <property type="protein sequence ID" value="MBM3318540.1"/>
    <property type="molecule type" value="Genomic_DNA"/>
</dbReference>
<protein>
    <submittedName>
        <fullName evidence="1">Uncharacterized protein</fullName>
    </submittedName>
</protein>
<sequence>KTWAEVEIVDPPPGEGVYAAAVDALKDAPCQVIKVAVARSAGLAAGPALAHGQEGGEAEALLGDPVRVFDHRMEQEPEDALPETEREALRVAFLELRELLESRNREAGAAAARGGPA</sequence>
<name>A0A938BRP6_UNCEI</name>
<evidence type="ECO:0000313" key="1">
    <source>
        <dbReference type="EMBL" id="MBM3318540.1"/>
    </source>
</evidence>
<evidence type="ECO:0000313" key="2">
    <source>
        <dbReference type="Proteomes" id="UP000748308"/>
    </source>
</evidence>
<gene>
    <name evidence="1" type="ORF">FJY75_11880</name>
</gene>
<reference evidence="1" key="1">
    <citation type="submission" date="2019-03" db="EMBL/GenBank/DDBJ databases">
        <title>Lake Tanganyika Metagenome-Assembled Genomes (MAGs).</title>
        <authorList>
            <person name="Tran P."/>
        </authorList>
    </citation>
    <scope>NUCLEOTIDE SEQUENCE</scope>
    <source>
        <strain evidence="1">M_DeepCast_400m_m2_100</strain>
    </source>
</reference>
<accession>A0A938BRP6</accession>
<organism evidence="1 2">
    <name type="scientific">Eiseniibacteriota bacterium</name>
    <dbReference type="NCBI Taxonomy" id="2212470"/>
    <lineage>
        <taxon>Bacteria</taxon>
        <taxon>Candidatus Eiseniibacteriota</taxon>
    </lineage>
</organism>